<dbReference type="Proteomes" id="UP000281028">
    <property type="component" value="Unassembled WGS sequence"/>
</dbReference>
<keyword evidence="1" id="KW-0812">Transmembrane</keyword>
<accession>A0A9Q5CZT1</accession>
<evidence type="ECO:0000313" key="3">
    <source>
        <dbReference type="Proteomes" id="UP000281028"/>
    </source>
</evidence>
<dbReference type="AlphaFoldDB" id="A0A9Q5CZT1"/>
<comment type="caution">
    <text evidence="2">The sequence shown here is derived from an EMBL/GenBank/DDBJ whole genome shotgun (WGS) entry which is preliminary data.</text>
</comment>
<protein>
    <submittedName>
        <fullName evidence="2">Uncharacterized protein</fullName>
    </submittedName>
</protein>
<keyword evidence="1" id="KW-0472">Membrane</keyword>
<feature type="transmembrane region" description="Helical" evidence="1">
    <location>
        <begin position="32"/>
        <end position="52"/>
    </location>
</feature>
<evidence type="ECO:0000313" key="2">
    <source>
        <dbReference type="EMBL" id="NSL88108.1"/>
    </source>
</evidence>
<dbReference type="EMBL" id="RIAR02000001">
    <property type="protein sequence ID" value="NSL88108.1"/>
    <property type="molecule type" value="Genomic_DNA"/>
</dbReference>
<gene>
    <name evidence="2" type="ORF">ECE50_014770</name>
</gene>
<evidence type="ECO:0000256" key="1">
    <source>
        <dbReference type="SAM" id="Phobius"/>
    </source>
</evidence>
<organism evidence="2 3">
    <name type="scientific">Chitinophaga solisilvae</name>
    <dbReference type="NCBI Taxonomy" id="1233460"/>
    <lineage>
        <taxon>Bacteria</taxon>
        <taxon>Pseudomonadati</taxon>
        <taxon>Bacteroidota</taxon>
        <taxon>Chitinophagia</taxon>
        <taxon>Chitinophagales</taxon>
        <taxon>Chitinophagaceae</taxon>
        <taxon>Chitinophaga</taxon>
    </lineage>
</organism>
<sequence>MKYSRVFLMYLLLAAIWCYLCFHLWAPVKSERLMFLLFSGAVYFSLVIWGLIMLFDRALKAKGYIILLAPVVAAMLLLLTMFNRDQATFYFGLGLSVAAMIALVTGLLAGSRRAKK</sequence>
<name>A0A9Q5CZT1_9BACT</name>
<proteinExistence type="predicted"/>
<reference evidence="2" key="1">
    <citation type="submission" date="2020-05" db="EMBL/GenBank/DDBJ databases">
        <title>Chitinophaga laudate sp. nov., isolated from a tropical peat swamp.</title>
        <authorList>
            <person name="Goh C.B.S."/>
            <person name="Lee M.S."/>
            <person name="Parimannan S."/>
            <person name="Pasbakhsh P."/>
            <person name="Yule C.M."/>
            <person name="Rajandas H."/>
            <person name="Loke S."/>
            <person name="Croft L."/>
            <person name="Tan J.B.L."/>
        </authorList>
    </citation>
    <scope>NUCLEOTIDE SEQUENCE</scope>
    <source>
        <strain evidence="2">Mgbs1</strain>
    </source>
</reference>
<keyword evidence="3" id="KW-1185">Reference proteome</keyword>
<keyword evidence="1" id="KW-1133">Transmembrane helix</keyword>
<feature type="transmembrane region" description="Helical" evidence="1">
    <location>
        <begin position="64"/>
        <end position="82"/>
    </location>
</feature>
<feature type="transmembrane region" description="Helical" evidence="1">
    <location>
        <begin position="88"/>
        <end position="110"/>
    </location>
</feature>
<feature type="transmembrane region" description="Helical" evidence="1">
    <location>
        <begin position="7"/>
        <end position="26"/>
    </location>
</feature>